<dbReference type="InterPro" id="IPR012337">
    <property type="entry name" value="RNaseH-like_sf"/>
</dbReference>
<dbReference type="Proteomes" id="UP001430356">
    <property type="component" value="Unassembled WGS sequence"/>
</dbReference>
<dbReference type="SUPFAM" id="SSF53098">
    <property type="entry name" value="Ribonuclease H-like"/>
    <property type="match status" value="1"/>
</dbReference>
<feature type="compositionally biased region" description="Low complexity" evidence="2">
    <location>
        <begin position="565"/>
        <end position="577"/>
    </location>
</feature>
<dbReference type="PANTHER" id="PTHR15092:SF23">
    <property type="entry name" value="PUTATIVE-RELATED"/>
    <property type="match status" value="1"/>
</dbReference>
<dbReference type="Gene3D" id="3.30.420.10">
    <property type="entry name" value="Ribonuclease H-like superfamily/Ribonuclease H"/>
    <property type="match status" value="2"/>
</dbReference>
<dbReference type="InterPro" id="IPR036397">
    <property type="entry name" value="RNaseH_sf"/>
</dbReference>
<dbReference type="AlphaFoldDB" id="A0AAW0EQE5"/>
<dbReference type="PANTHER" id="PTHR15092">
    <property type="entry name" value="POLY A -SPECIFIC RIBONUCLEASE/TARGET OF EGR1, MEMBER 1"/>
    <property type="match status" value="1"/>
</dbReference>
<keyword evidence="4" id="KW-1185">Reference proteome</keyword>
<sequence length="617" mass="66268">MQVRRDNFPAVFPHFQELLRTCDFYAVDEEMTGIGVPEVTESITFAPAESYHAKRLAASRYSIIQVGVCLFRRLSPAASGAPARYAAYPFNFLLFPQFADDYTAEERAGDVVVSPSALAFLRRHGMDFQRWVYDGMAFCDASREVALRTRLAGSRAPAGVGVDEAAAAAAAAAAAPLPAPPLLTDAEAAWVAEGRKTAQALVRRVEAAWAAAAVARGTGRAGLSVSWVAVEGGKEAVLPVQASRAAREELEAELAREHPQLSVRARRAGPSGWVVTLAVLSPEEVARREWRAEQQARRQLLDAVGFRLVFADLVKSGKPCVGHNCFADWLFLMSAMDGPLPAELPQWKARARALFPRMWDTRYVASRRDLFPRGRFGSISLGGLHDAYAGASPHCAVELPLGFEGYDPVTLLLLGRDGGGGGGGGGVAHEAGYDALMTGTVLLNLLGEAGYTVETAPAELSHKLALFRSLYAVDLRSDTTDEYTVSEAGVVDLEHAASVKPHHLESCLATQDAVEVTFHAVTEGRTLGVLPAGSQTTAAALAQRLNENCSRLVRAAPYVPPHLQTRSSSSSTAAASRFPMPAAEMSTQPLHTAGGGGALLRRTMQRLMRRQLQCRRL</sequence>
<protein>
    <submittedName>
        <fullName evidence="3">Poly(A)-specific ribonuclease PARN</fullName>
    </submittedName>
</protein>
<comment type="caution">
    <text evidence="3">The sequence shown here is derived from an EMBL/GenBank/DDBJ whole genome shotgun (WGS) entry which is preliminary data.</text>
</comment>
<feature type="region of interest" description="Disordered" evidence="2">
    <location>
        <begin position="561"/>
        <end position="595"/>
    </location>
</feature>
<evidence type="ECO:0000313" key="3">
    <source>
        <dbReference type="EMBL" id="KAK7195871.1"/>
    </source>
</evidence>
<dbReference type="EMBL" id="JAECZO010000063">
    <property type="protein sequence ID" value="KAK7195871.1"/>
    <property type="molecule type" value="Genomic_DNA"/>
</dbReference>
<gene>
    <name evidence="3" type="ORF">NESM_000518600</name>
</gene>
<dbReference type="Pfam" id="PF04857">
    <property type="entry name" value="CAF1"/>
    <property type="match status" value="1"/>
</dbReference>
<evidence type="ECO:0000313" key="4">
    <source>
        <dbReference type="Proteomes" id="UP001430356"/>
    </source>
</evidence>
<dbReference type="InterPro" id="IPR006941">
    <property type="entry name" value="RNase_CAF1"/>
</dbReference>
<dbReference type="GO" id="GO:0003723">
    <property type="term" value="F:RNA binding"/>
    <property type="evidence" value="ECO:0007669"/>
    <property type="project" value="TreeGrafter"/>
</dbReference>
<organism evidence="3 4">
    <name type="scientific">Novymonas esmeraldas</name>
    <dbReference type="NCBI Taxonomy" id="1808958"/>
    <lineage>
        <taxon>Eukaryota</taxon>
        <taxon>Discoba</taxon>
        <taxon>Euglenozoa</taxon>
        <taxon>Kinetoplastea</taxon>
        <taxon>Metakinetoplastina</taxon>
        <taxon>Trypanosomatida</taxon>
        <taxon>Trypanosomatidae</taxon>
        <taxon>Novymonas</taxon>
    </lineage>
</organism>
<comment type="similarity">
    <text evidence="1">Belongs to the CAF1 family.</text>
</comment>
<proteinExistence type="inferred from homology"/>
<evidence type="ECO:0000256" key="2">
    <source>
        <dbReference type="SAM" id="MobiDB-lite"/>
    </source>
</evidence>
<name>A0AAW0EQE5_9TRYP</name>
<reference evidence="3 4" key="1">
    <citation type="journal article" date="2021" name="MBio">
        <title>A New Model Trypanosomatid, Novymonas esmeraldas: Genomic Perception of Its 'Candidatus Pandoraea novymonadis' Endosymbiont.</title>
        <authorList>
            <person name="Zakharova A."/>
            <person name="Saura A."/>
            <person name="Butenko A."/>
            <person name="Podesvova L."/>
            <person name="Warmusova S."/>
            <person name="Kostygov A.Y."/>
            <person name="Nenarokova A."/>
            <person name="Lukes J."/>
            <person name="Opperdoes F.R."/>
            <person name="Yurchenko V."/>
        </authorList>
    </citation>
    <scope>NUCLEOTIDE SEQUENCE [LARGE SCALE GENOMIC DNA]</scope>
    <source>
        <strain evidence="3 4">E262AT.01</strain>
    </source>
</reference>
<dbReference type="FunFam" id="3.30.420.10:FF:000159">
    <property type="entry name" value="Ribonuclease, putative"/>
    <property type="match status" value="1"/>
</dbReference>
<evidence type="ECO:0000256" key="1">
    <source>
        <dbReference type="ARBA" id="ARBA00008372"/>
    </source>
</evidence>
<dbReference type="GO" id="GO:0000175">
    <property type="term" value="F:3'-5'-RNA exonuclease activity"/>
    <property type="evidence" value="ECO:0007669"/>
    <property type="project" value="TreeGrafter"/>
</dbReference>
<dbReference type="InterPro" id="IPR051181">
    <property type="entry name" value="CAF1_poly(A)_ribonucleases"/>
</dbReference>
<dbReference type="FunFam" id="3.30.420.10:FF:000177">
    <property type="entry name" value="Ribonuclease, putative"/>
    <property type="match status" value="1"/>
</dbReference>
<accession>A0AAW0EQE5</accession>